<dbReference type="EMBL" id="OZ021742">
    <property type="protein sequence ID" value="CAK9327106.1"/>
    <property type="molecule type" value="Genomic_DNA"/>
</dbReference>
<reference evidence="2 3" key="1">
    <citation type="submission" date="2024-03" db="EMBL/GenBank/DDBJ databases">
        <authorList>
            <person name="Gkanogiannis A."/>
            <person name="Becerra Lopez-Lavalle L."/>
        </authorList>
    </citation>
    <scope>NUCLEOTIDE SEQUENCE [LARGE SCALE GENOMIC DNA]</scope>
</reference>
<evidence type="ECO:0000313" key="2">
    <source>
        <dbReference type="EMBL" id="CAK9327106.1"/>
    </source>
</evidence>
<dbReference type="Pfam" id="PF04056">
    <property type="entry name" value="Ssl1"/>
    <property type="match status" value="1"/>
</dbReference>
<keyword evidence="3" id="KW-1185">Reference proteome</keyword>
<evidence type="ECO:0000259" key="1">
    <source>
        <dbReference type="Pfam" id="PF04056"/>
    </source>
</evidence>
<accession>A0ABP0Z350</accession>
<protein>
    <recommendedName>
        <fullName evidence="1">Ssl1-like domain-containing protein</fullName>
    </recommendedName>
</protein>
<proteinExistence type="predicted"/>
<name>A0ABP0Z350_9ROSI</name>
<dbReference type="InterPro" id="IPR007198">
    <property type="entry name" value="Ssl1-like"/>
</dbReference>
<dbReference type="PANTHER" id="PTHR12695:SF2">
    <property type="entry name" value="GENERAL TRANSCRIPTION FACTOR IIH SUBUNIT 2-RELATED"/>
    <property type="match status" value="1"/>
</dbReference>
<organism evidence="2 3">
    <name type="scientific">Citrullus colocynthis</name>
    <name type="common">colocynth</name>
    <dbReference type="NCBI Taxonomy" id="252529"/>
    <lineage>
        <taxon>Eukaryota</taxon>
        <taxon>Viridiplantae</taxon>
        <taxon>Streptophyta</taxon>
        <taxon>Embryophyta</taxon>
        <taxon>Tracheophyta</taxon>
        <taxon>Spermatophyta</taxon>
        <taxon>Magnoliopsida</taxon>
        <taxon>eudicotyledons</taxon>
        <taxon>Gunneridae</taxon>
        <taxon>Pentapetalae</taxon>
        <taxon>rosids</taxon>
        <taxon>fabids</taxon>
        <taxon>Cucurbitales</taxon>
        <taxon>Cucurbitaceae</taxon>
        <taxon>Benincaseae</taxon>
        <taxon>Citrullus</taxon>
    </lineage>
</organism>
<evidence type="ECO:0000313" key="3">
    <source>
        <dbReference type="Proteomes" id="UP001642487"/>
    </source>
</evidence>
<dbReference type="Proteomes" id="UP001642487">
    <property type="component" value="Chromosome 8"/>
</dbReference>
<dbReference type="Gene3D" id="3.40.50.410">
    <property type="entry name" value="von Willebrand factor, type A domain"/>
    <property type="match status" value="1"/>
</dbReference>
<dbReference type="InterPro" id="IPR036465">
    <property type="entry name" value="vWFA_dom_sf"/>
</dbReference>
<feature type="domain" description="Ssl1-like" evidence="1">
    <location>
        <begin position="33"/>
        <end position="90"/>
    </location>
</feature>
<gene>
    <name evidence="2" type="ORF">CITCOLO1_LOCUS19474</name>
</gene>
<dbReference type="PANTHER" id="PTHR12695">
    <property type="entry name" value="GENERAL TRANSCRIPTION FACTOR IIH SUBUNIT 2"/>
    <property type="match status" value="1"/>
</dbReference>
<sequence>MTVEMKILTKQLHKWIFDQVEWLLCKLILAEVRSLKALVGKLEYLGEASLQNGMELVHSYLNQIPSYGHREVLVLYPAPNSCDLGDIVDFATMREIKMAIYSIFSVDQLIELTTKEA</sequence>